<evidence type="ECO:0000313" key="10">
    <source>
        <dbReference type="Proteomes" id="UP000199208"/>
    </source>
</evidence>
<proteinExistence type="inferred from homology"/>
<dbReference type="RefSeq" id="WP_092589408.1">
    <property type="nucleotide sequence ID" value="NZ_FMWL01000002.1"/>
</dbReference>
<dbReference type="SUPFAM" id="SSF46992">
    <property type="entry name" value="Ribosomal protein S20"/>
    <property type="match status" value="1"/>
</dbReference>
<evidence type="ECO:0000313" key="9">
    <source>
        <dbReference type="EMBL" id="SCZ77170.1"/>
    </source>
</evidence>
<evidence type="ECO:0000256" key="5">
    <source>
        <dbReference type="ARBA" id="ARBA00022980"/>
    </source>
</evidence>
<dbReference type="OrthoDB" id="9808392at2"/>
<dbReference type="GO" id="GO:0005829">
    <property type="term" value="C:cytosol"/>
    <property type="evidence" value="ECO:0007669"/>
    <property type="project" value="TreeGrafter"/>
</dbReference>
<comment type="similarity">
    <text evidence="2 8">Belongs to the bacterial ribosomal protein bS20 family.</text>
</comment>
<evidence type="ECO:0000256" key="3">
    <source>
        <dbReference type="ARBA" id="ARBA00022730"/>
    </source>
</evidence>
<evidence type="ECO:0000256" key="4">
    <source>
        <dbReference type="ARBA" id="ARBA00022884"/>
    </source>
</evidence>
<comment type="function">
    <text evidence="1 8">Binds directly to 16S ribosomal RNA.</text>
</comment>
<dbReference type="EMBL" id="FMWL01000002">
    <property type="protein sequence ID" value="SCZ77170.1"/>
    <property type="molecule type" value="Genomic_DNA"/>
</dbReference>
<evidence type="ECO:0000256" key="1">
    <source>
        <dbReference type="ARBA" id="ARBA00003134"/>
    </source>
</evidence>
<dbReference type="PANTHER" id="PTHR33398:SF1">
    <property type="entry name" value="SMALL RIBOSOMAL SUBUNIT PROTEIN BS20C"/>
    <property type="match status" value="1"/>
</dbReference>
<keyword evidence="3 8" id="KW-0699">rRNA-binding</keyword>
<dbReference type="Pfam" id="PF01649">
    <property type="entry name" value="Ribosomal_S20p"/>
    <property type="match status" value="1"/>
</dbReference>
<dbReference type="GO" id="GO:0006412">
    <property type="term" value="P:translation"/>
    <property type="evidence" value="ECO:0007669"/>
    <property type="project" value="UniProtKB-UniRule"/>
</dbReference>
<organism evidence="9 10">
    <name type="scientific">Acidaminobacter hydrogenoformans DSM 2784</name>
    <dbReference type="NCBI Taxonomy" id="1120920"/>
    <lineage>
        <taxon>Bacteria</taxon>
        <taxon>Bacillati</taxon>
        <taxon>Bacillota</taxon>
        <taxon>Clostridia</taxon>
        <taxon>Peptostreptococcales</taxon>
        <taxon>Acidaminobacteraceae</taxon>
        <taxon>Acidaminobacter</taxon>
    </lineage>
</organism>
<sequence>MANIKSAEKRISVIKKKTLLNKSRKSALKTAEKRFLEAIAAGNKALAQEKLTFVEKKLSQAAGKGTIHKNAASRKISRLNKRLKDMIAE</sequence>
<evidence type="ECO:0000256" key="7">
    <source>
        <dbReference type="ARBA" id="ARBA00035136"/>
    </source>
</evidence>
<name>A0A1G5RTX9_9FIRM</name>
<dbReference type="PANTHER" id="PTHR33398">
    <property type="entry name" value="30S RIBOSOMAL PROTEIN S20"/>
    <property type="match status" value="1"/>
</dbReference>
<dbReference type="InterPro" id="IPR002583">
    <property type="entry name" value="Ribosomal_bS20"/>
</dbReference>
<dbReference type="InterPro" id="IPR036510">
    <property type="entry name" value="Ribosomal_bS20_sf"/>
</dbReference>
<dbReference type="GO" id="GO:0003735">
    <property type="term" value="F:structural constituent of ribosome"/>
    <property type="evidence" value="ECO:0007669"/>
    <property type="project" value="InterPro"/>
</dbReference>
<dbReference type="Proteomes" id="UP000199208">
    <property type="component" value="Unassembled WGS sequence"/>
</dbReference>
<dbReference type="HAMAP" id="MF_00500">
    <property type="entry name" value="Ribosomal_bS20"/>
    <property type="match status" value="1"/>
</dbReference>
<reference evidence="9 10" key="1">
    <citation type="submission" date="2016-10" db="EMBL/GenBank/DDBJ databases">
        <authorList>
            <person name="de Groot N.N."/>
        </authorList>
    </citation>
    <scope>NUCLEOTIDE SEQUENCE [LARGE SCALE GENOMIC DNA]</scope>
    <source>
        <strain evidence="9 10">DSM 2784</strain>
    </source>
</reference>
<keyword evidence="10" id="KW-1185">Reference proteome</keyword>
<protein>
    <recommendedName>
        <fullName evidence="7 8">Small ribosomal subunit protein bS20</fullName>
    </recommendedName>
</protein>
<evidence type="ECO:0000256" key="8">
    <source>
        <dbReference type="HAMAP-Rule" id="MF_00500"/>
    </source>
</evidence>
<evidence type="ECO:0000256" key="2">
    <source>
        <dbReference type="ARBA" id="ARBA00007634"/>
    </source>
</evidence>
<evidence type="ECO:0000256" key="6">
    <source>
        <dbReference type="ARBA" id="ARBA00023274"/>
    </source>
</evidence>
<dbReference type="FunFam" id="1.20.58.110:FF:000001">
    <property type="entry name" value="30S ribosomal protein S20"/>
    <property type="match status" value="1"/>
</dbReference>
<dbReference type="Gene3D" id="1.20.58.110">
    <property type="entry name" value="Ribosomal protein S20"/>
    <property type="match status" value="1"/>
</dbReference>
<dbReference type="STRING" id="1120920.SAMN03080599_00615"/>
<dbReference type="GO" id="GO:0015935">
    <property type="term" value="C:small ribosomal subunit"/>
    <property type="evidence" value="ECO:0007669"/>
    <property type="project" value="TreeGrafter"/>
</dbReference>
<keyword evidence="6 8" id="KW-0687">Ribonucleoprotein</keyword>
<dbReference type="GO" id="GO:0070181">
    <property type="term" value="F:small ribosomal subunit rRNA binding"/>
    <property type="evidence" value="ECO:0007669"/>
    <property type="project" value="TreeGrafter"/>
</dbReference>
<keyword evidence="4 8" id="KW-0694">RNA-binding</keyword>
<accession>A0A1G5RTX9</accession>
<dbReference type="NCBIfam" id="TIGR00029">
    <property type="entry name" value="S20"/>
    <property type="match status" value="1"/>
</dbReference>
<keyword evidence="5 8" id="KW-0689">Ribosomal protein</keyword>
<gene>
    <name evidence="8" type="primary">rpsT</name>
    <name evidence="9" type="ORF">SAMN03080599_00615</name>
</gene>
<dbReference type="AlphaFoldDB" id="A0A1G5RTX9"/>